<dbReference type="AlphaFoldDB" id="A0A221JVU8"/>
<sequence>MTVVQTINATGASPVVLVCEHASCFIPDALNGLGLSDAAKVSHAAWDPGALGVATQMAKRLDAVLVASCVSRLVYDCNRPPDAPGAMPAKSEVFDVPGNANLSRDDRATRAATYYTPFRTLLAQAVAAKPAPVLVTIHSFTPVYNGAPRAVEIGVLHDFDARLADAMLDTAKAHTDAEVQRNAPYGPVDGVTHTLQVHGTAHGHPNVMIEVRNDLIRTEEQQMQMGDMLAGWLGVACAKVAAEGVACRA</sequence>
<dbReference type="Pfam" id="PF05013">
    <property type="entry name" value="FGase"/>
    <property type="match status" value="1"/>
</dbReference>
<accession>A0A221JVU8</accession>
<evidence type="ECO:0000313" key="2">
    <source>
        <dbReference type="Proteomes" id="UP000199754"/>
    </source>
</evidence>
<dbReference type="PIRSF" id="PIRSF029730">
    <property type="entry name" value="UCP029730"/>
    <property type="match status" value="1"/>
</dbReference>
<proteinExistence type="predicted"/>
<dbReference type="EMBL" id="CP022415">
    <property type="protein sequence ID" value="ASM70866.1"/>
    <property type="molecule type" value="Genomic_DNA"/>
</dbReference>
<keyword evidence="2" id="KW-1185">Reference proteome</keyword>
<dbReference type="Gene3D" id="3.40.630.40">
    <property type="entry name" value="Zn-dependent exopeptidases"/>
    <property type="match status" value="1"/>
</dbReference>
<dbReference type="InterPro" id="IPR007709">
    <property type="entry name" value="N-FG_amidohydro"/>
</dbReference>
<dbReference type="InterPro" id="IPR011227">
    <property type="entry name" value="UCP029730"/>
</dbReference>
<keyword evidence="1" id="KW-0378">Hydrolase</keyword>
<dbReference type="Proteomes" id="UP000199754">
    <property type="component" value="Chromosome"/>
</dbReference>
<dbReference type="GO" id="GO:0016787">
    <property type="term" value="F:hydrolase activity"/>
    <property type="evidence" value="ECO:0007669"/>
    <property type="project" value="UniProtKB-KW"/>
</dbReference>
<dbReference type="KEGG" id="spse:SULPSESMR1_00025"/>
<protein>
    <submittedName>
        <fullName evidence="1">N-formylglutamate amidohydrolase</fullName>
    </submittedName>
</protein>
<evidence type="ECO:0000313" key="1">
    <source>
        <dbReference type="EMBL" id="ASM70866.1"/>
    </source>
</evidence>
<dbReference type="STRING" id="1402135.SAMN05444149_10277"/>
<gene>
    <name evidence="1" type="ORF">SULPSESMR1_00025</name>
</gene>
<dbReference type="SUPFAM" id="SSF53187">
    <property type="entry name" value="Zn-dependent exopeptidases"/>
    <property type="match status" value="1"/>
</dbReference>
<reference evidence="1 2" key="1">
    <citation type="submission" date="2017-07" db="EMBL/GenBank/DDBJ databases">
        <title>Genome Sequence of Sulfitobacter pseudonitzschiae Strain SMR1 Isolated from a culture of the Diatom Skeletonema marinoi.</title>
        <authorList>
            <person name="Topel M."/>
            <person name="Pinder M.I.M."/>
            <person name="Johansson O.N."/>
            <person name="Kourtchenko O."/>
            <person name="Godhe A."/>
            <person name="Clarke A.K."/>
        </authorList>
    </citation>
    <scope>NUCLEOTIDE SEQUENCE [LARGE SCALE GENOMIC DNA]</scope>
    <source>
        <strain evidence="1 2">SMR1</strain>
    </source>
</reference>
<name>A0A221JVU8_9RHOB</name>
<organism evidence="1 2">
    <name type="scientific">Pseudosulfitobacter pseudonitzschiae</name>
    <dbReference type="NCBI Taxonomy" id="1402135"/>
    <lineage>
        <taxon>Bacteria</taxon>
        <taxon>Pseudomonadati</taxon>
        <taxon>Pseudomonadota</taxon>
        <taxon>Alphaproteobacteria</taxon>
        <taxon>Rhodobacterales</taxon>
        <taxon>Roseobacteraceae</taxon>
        <taxon>Pseudosulfitobacter</taxon>
    </lineage>
</organism>